<feature type="region of interest" description="Disordered" evidence="2">
    <location>
        <begin position="154"/>
        <end position="224"/>
    </location>
</feature>
<feature type="compositionally biased region" description="Acidic residues" evidence="2">
    <location>
        <begin position="564"/>
        <end position="576"/>
    </location>
</feature>
<feature type="compositionally biased region" description="Low complexity" evidence="2">
    <location>
        <begin position="186"/>
        <end position="201"/>
    </location>
</feature>
<feature type="compositionally biased region" description="Low complexity" evidence="2">
    <location>
        <begin position="90"/>
        <end position="101"/>
    </location>
</feature>
<accession>A0A8S0Y0D9</accession>
<feature type="region of interest" description="Disordered" evidence="2">
    <location>
        <begin position="480"/>
        <end position="584"/>
    </location>
</feature>
<dbReference type="Pfam" id="PF20411">
    <property type="entry name" value="DUF6697"/>
    <property type="match status" value="1"/>
</dbReference>
<feature type="compositionally biased region" description="Basic and acidic residues" evidence="2">
    <location>
        <begin position="171"/>
        <end position="183"/>
    </location>
</feature>
<keyword evidence="5" id="KW-1185">Reference proteome</keyword>
<keyword evidence="1" id="KW-0175">Coiled coil</keyword>
<dbReference type="AlphaFoldDB" id="A0A8S0Y0D9"/>
<evidence type="ECO:0000313" key="4">
    <source>
        <dbReference type="EMBL" id="CAA7270711.1"/>
    </source>
</evidence>
<evidence type="ECO:0000256" key="1">
    <source>
        <dbReference type="SAM" id="Coils"/>
    </source>
</evidence>
<sequence>MVSSASASGSSSRAYIDLTDDEFVGEIQAKLRAELADNLKEMNRLRSQIRDLQSESTGLRLELKETKDELKETRALLGQAVVTATRQKESSTAASRTSTRSVPLPPMRIRSPSFEVIDYVEKDKDKSTNTRPTTLKSAKRLISYVDVPPRKTAVKLEQSSLKRPPETNPSEQERQESSKRPKVEPAACAKKQSTSSSATSSGIQKAESVSRHAQGKAPIAPKPELKAEPKIILDLVSHHLHGAPTLHIDPPPSTIPVPRRLLRLAYGGSDMQFVQYFPDWENPSGPAKRRLVFPQLNMNPAMPTEPGTPGLVFASRHEILDDPPWTLFHKVQNAKPAVWLYQGEYESVLSGTMTAEQFRGQRPEVKREWGDLLVTQVVCKPYLSMRSRIALRKAGLIPLGDEEAEEALIKKEMVAVKKNGGHPVNADDIIAALERGDEGIDILRMTCVKYDHAFAKELEERLPTLPRLIEEAKAKKEAEEAAKKAAKKRKKPTASVGPTSKTKKKKVATEKGVSKKPPPLEIEEDSSADDFVGPDDDRTATPSSSVRELRPRKSTRQSFVSLTTDEDEGGNSDDSDIVGLDSRY</sequence>
<feature type="compositionally biased region" description="Acidic residues" evidence="2">
    <location>
        <begin position="521"/>
        <end position="534"/>
    </location>
</feature>
<evidence type="ECO:0000256" key="2">
    <source>
        <dbReference type="SAM" id="MobiDB-lite"/>
    </source>
</evidence>
<name>A0A8S0Y0D9_CYCAE</name>
<dbReference type="Proteomes" id="UP000467700">
    <property type="component" value="Unassembled WGS sequence"/>
</dbReference>
<organism evidence="4 5">
    <name type="scientific">Cyclocybe aegerita</name>
    <name type="common">Black poplar mushroom</name>
    <name type="synonym">Agrocybe aegerita</name>
    <dbReference type="NCBI Taxonomy" id="1973307"/>
    <lineage>
        <taxon>Eukaryota</taxon>
        <taxon>Fungi</taxon>
        <taxon>Dikarya</taxon>
        <taxon>Basidiomycota</taxon>
        <taxon>Agaricomycotina</taxon>
        <taxon>Agaricomycetes</taxon>
        <taxon>Agaricomycetidae</taxon>
        <taxon>Agaricales</taxon>
        <taxon>Agaricineae</taxon>
        <taxon>Bolbitiaceae</taxon>
        <taxon>Cyclocybe</taxon>
    </lineage>
</organism>
<proteinExistence type="predicted"/>
<feature type="region of interest" description="Disordered" evidence="2">
    <location>
        <begin position="85"/>
        <end position="108"/>
    </location>
</feature>
<reference evidence="4 5" key="1">
    <citation type="submission" date="2020-01" db="EMBL/GenBank/DDBJ databases">
        <authorList>
            <person name="Gupta K D."/>
        </authorList>
    </citation>
    <scope>NUCLEOTIDE SEQUENCE [LARGE SCALE GENOMIC DNA]</scope>
</reference>
<feature type="coiled-coil region" evidence="1">
    <location>
        <begin position="28"/>
        <end position="69"/>
    </location>
</feature>
<evidence type="ECO:0000259" key="3">
    <source>
        <dbReference type="Pfam" id="PF20411"/>
    </source>
</evidence>
<comment type="caution">
    <text evidence="4">The sequence shown here is derived from an EMBL/GenBank/DDBJ whole genome shotgun (WGS) entry which is preliminary data.</text>
</comment>
<feature type="domain" description="DUF6697" evidence="3">
    <location>
        <begin position="257"/>
        <end position="460"/>
    </location>
</feature>
<evidence type="ECO:0000313" key="5">
    <source>
        <dbReference type="Proteomes" id="UP000467700"/>
    </source>
</evidence>
<dbReference type="EMBL" id="CACVBS010000094">
    <property type="protein sequence ID" value="CAA7270711.1"/>
    <property type="molecule type" value="Genomic_DNA"/>
</dbReference>
<dbReference type="InterPro" id="IPR046520">
    <property type="entry name" value="DUF6697"/>
</dbReference>
<dbReference type="OrthoDB" id="3265858at2759"/>
<protein>
    <recommendedName>
        <fullName evidence="3">DUF6697 domain-containing protein</fullName>
    </recommendedName>
</protein>
<gene>
    <name evidence="4" type="ORF">AAE3_LOCUS12940</name>
</gene>